<name>A0A9N9AX44_9GLOM</name>
<dbReference type="Gene3D" id="3.40.50.150">
    <property type="entry name" value="Vaccinia Virus protein VP39"/>
    <property type="match status" value="1"/>
</dbReference>
<dbReference type="OrthoDB" id="2336228at2759"/>
<comment type="caution">
    <text evidence="2">The sequence shown here is derived from an EMBL/GenBank/DDBJ whole genome shotgun (WGS) entry which is preliminary data.</text>
</comment>
<proteinExistence type="predicted"/>
<keyword evidence="3" id="KW-1185">Reference proteome</keyword>
<dbReference type="InterPro" id="IPR029063">
    <property type="entry name" value="SAM-dependent_MTases_sf"/>
</dbReference>
<dbReference type="InterPro" id="IPR041698">
    <property type="entry name" value="Methyltransf_25"/>
</dbReference>
<sequence length="223" mass="25610">MVLVFEHEFPLKNYSPSNSFLILETYLEILISGVNNHNYNRKLSKTTNSNTGFPVVDCDLAKEQKHHEFLLRVWNSNFLAPVESKLIGGDATAKAYPLSHFYGMDIITPKKNILSNVSFTQADVLDGLQYPNGYFDYIHVRDLLWYISTKDVRNKLFPDLLRVLKPGGWIESVEYDTVILNTGPNTHISHEKYDEVLDKVGDELIEYKTAFRSIRHIGKKLSV</sequence>
<organism evidence="2 3">
    <name type="scientific">Cetraspora pellucida</name>
    <dbReference type="NCBI Taxonomy" id="1433469"/>
    <lineage>
        <taxon>Eukaryota</taxon>
        <taxon>Fungi</taxon>
        <taxon>Fungi incertae sedis</taxon>
        <taxon>Mucoromycota</taxon>
        <taxon>Glomeromycotina</taxon>
        <taxon>Glomeromycetes</taxon>
        <taxon>Diversisporales</taxon>
        <taxon>Gigasporaceae</taxon>
        <taxon>Cetraspora</taxon>
    </lineage>
</organism>
<dbReference type="Proteomes" id="UP000789759">
    <property type="component" value="Unassembled WGS sequence"/>
</dbReference>
<evidence type="ECO:0000259" key="1">
    <source>
        <dbReference type="Pfam" id="PF13649"/>
    </source>
</evidence>
<dbReference type="Pfam" id="PF13649">
    <property type="entry name" value="Methyltransf_25"/>
    <property type="match status" value="1"/>
</dbReference>
<dbReference type="EMBL" id="CAJVQA010002408">
    <property type="protein sequence ID" value="CAG8546641.1"/>
    <property type="molecule type" value="Genomic_DNA"/>
</dbReference>
<evidence type="ECO:0000313" key="3">
    <source>
        <dbReference type="Proteomes" id="UP000789759"/>
    </source>
</evidence>
<protein>
    <submittedName>
        <fullName evidence="2">21950_t:CDS:1</fullName>
    </submittedName>
</protein>
<accession>A0A9N9AX44</accession>
<dbReference type="CDD" id="cd02440">
    <property type="entry name" value="AdoMet_MTases"/>
    <property type="match status" value="1"/>
</dbReference>
<evidence type="ECO:0000313" key="2">
    <source>
        <dbReference type="EMBL" id="CAG8546641.1"/>
    </source>
</evidence>
<dbReference type="AlphaFoldDB" id="A0A9N9AX44"/>
<feature type="domain" description="Methyltransferase" evidence="1">
    <location>
        <begin position="114"/>
        <end position="168"/>
    </location>
</feature>
<gene>
    <name evidence="2" type="ORF">CPELLU_LOCUS4554</name>
</gene>
<dbReference type="SUPFAM" id="SSF53335">
    <property type="entry name" value="S-adenosyl-L-methionine-dependent methyltransferases"/>
    <property type="match status" value="1"/>
</dbReference>
<reference evidence="2" key="1">
    <citation type="submission" date="2021-06" db="EMBL/GenBank/DDBJ databases">
        <authorList>
            <person name="Kallberg Y."/>
            <person name="Tangrot J."/>
            <person name="Rosling A."/>
        </authorList>
    </citation>
    <scope>NUCLEOTIDE SEQUENCE</scope>
    <source>
        <strain evidence="2">FL966</strain>
    </source>
</reference>